<feature type="transmembrane region" description="Helical" evidence="3">
    <location>
        <begin position="367"/>
        <end position="388"/>
    </location>
</feature>
<evidence type="ECO:0000256" key="3">
    <source>
        <dbReference type="SAM" id="Phobius"/>
    </source>
</evidence>
<feature type="region of interest" description="Disordered" evidence="2">
    <location>
        <begin position="48"/>
        <end position="82"/>
    </location>
</feature>
<comment type="caution">
    <text evidence="5">The sequence shown here is derived from an EMBL/GenBank/DDBJ whole genome shotgun (WGS) entry which is preliminary data.</text>
</comment>
<dbReference type="Gene3D" id="2.40.70.10">
    <property type="entry name" value="Acid Proteases"/>
    <property type="match status" value="1"/>
</dbReference>
<gene>
    <name evidence="5" type="ORF">ODALV1_LOCUS1183</name>
</gene>
<reference evidence="5 6" key="1">
    <citation type="submission" date="2024-08" db="EMBL/GenBank/DDBJ databases">
        <authorList>
            <person name="Cucini C."/>
            <person name="Frati F."/>
        </authorList>
    </citation>
    <scope>NUCLEOTIDE SEQUENCE [LARGE SCALE GENOMIC DNA]</scope>
</reference>
<dbReference type="Proteomes" id="UP001642540">
    <property type="component" value="Unassembled WGS sequence"/>
</dbReference>
<evidence type="ECO:0000256" key="2">
    <source>
        <dbReference type="SAM" id="MobiDB-lite"/>
    </source>
</evidence>
<name>A0ABP1PNX5_9HEXA</name>
<keyword evidence="3" id="KW-0812">Transmembrane</keyword>
<dbReference type="PROSITE" id="PS50158">
    <property type="entry name" value="ZF_CCHC"/>
    <property type="match status" value="1"/>
</dbReference>
<dbReference type="PANTHER" id="PTHR47331">
    <property type="entry name" value="PHD-TYPE DOMAIN-CONTAINING PROTEIN"/>
    <property type="match status" value="1"/>
</dbReference>
<dbReference type="InterPro" id="IPR040676">
    <property type="entry name" value="DUF5641"/>
</dbReference>
<evidence type="ECO:0000313" key="6">
    <source>
        <dbReference type="Proteomes" id="UP001642540"/>
    </source>
</evidence>
<dbReference type="PANTHER" id="PTHR47331:SF1">
    <property type="entry name" value="GAG-LIKE PROTEIN"/>
    <property type="match status" value="1"/>
</dbReference>
<dbReference type="Pfam" id="PF18701">
    <property type="entry name" value="DUF5641"/>
    <property type="match status" value="1"/>
</dbReference>
<evidence type="ECO:0000259" key="4">
    <source>
        <dbReference type="PROSITE" id="PS50158"/>
    </source>
</evidence>
<evidence type="ECO:0000313" key="5">
    <source>
        <dbReference type="EMBL" id="CAL8070323.1"/>
    </source>
</evidence>
<keyword evidence="1" id="KW-0863">Zinc-finger</keyword>
<feature type="domain" description="CCHC-type" evidence="4">
    <location>
        <begin position="16"/>
        <end position="29"/>
    </location>
</feature>
<dbReference type="InterPro" id="IPR001878">
    <property type="entry name" value="Znf_CCHC"/>
</dbReference>
<dbReference type="InterPro" id="IPR036875">
    <property type="entry name" value="Znf_CCHC_sf"/>
</dbReference>
<keyword evidence="6" id="KW-1185">Reference proteome</keyword>
<keyword evidence="3" id="KW-0472">Membrane</keyword>
<organism evidence="5 6">
    <name type="scientific">Orchesella dallaii</name>
    <dbReference type="NCBI Taxonomy" id="48710"/>
    <lineage>
        <taxon>Eukaryota</taxon>
        <taxon>Metazoa</taxon>
        <taxon>Ecdysozoa</taxon>
        <taxon>Arthropoda</taxon>
        <taxon>Hexapoda</taxon>
        <taxon>Collembola</taxon>
        <taxon>Entomobryomorpha</taxon>
        <taxon>Entomobryoidea</taxon>
        <taxon>Orchesellidae</taxon>
        <taxon>Orchesellinae</taxon>
        <taxon>Orchesella</taxon>
    </lineage>
</organism>
<keyword evidence="1" id="KW-0479">Metal-binding</keyword>
<dbReference type="SUPFAM" id="SSF57756">
    <property type="entry name" value="Retrovirus zinc finger-like domains"/>
    <property type="match status" value="1"/>
</dbReference>
<protein>
    <recommendedName>
        <fullName evidence="4">CCHC-type domain-containing protein</fullName>
    </recommendedName>
</protein>
<dbReference type="InterPro" id="IPR021109">
    <property type="entry name" value="Peptidase_aspartic_dom_sf"/>
</dbReference>
<sequence length="495" mass="55407">MKIEDRISNIKKIGNCFNCLRHGHILRQCSSSSTCRKCGKQHHTMLHLNSNNEEDVQPPPPPGDSKELEPPPSHIRANTSSNHPSATYQVLLKTAIVDIEDASGIKRPVRVLLDDGSESSFITDSCARNLGLQKEKTNVYITGISGSTHAHAKWKTHVRIYSQVNDSFIDVDPLILQKVTGTLPRLACDTSLWSHLRDIRLADPYFYEPGGVEMLLGADVVASIMMNGRREGPIHTAIAQNSIFGWVVSGKITTTAPEQIRSNVATCNLKVIKNYLETEELPAVQLHPTAEAKCESRSVSTQTSLPNQIPNIQPVIMTGSPGEENPRVFFNQQQQHMTQTETTLPFNTTTEPRNRRVWEAGLQQLKFYIRHVLLIILFTLMLVLSLPYKVEACCNNRLMSLSSDPRSLQPLTVGHFPTSDPDVKYILPHPDNPSICDIAVINDEQLPTSRWNLPRIVTLRPGGDKRLQSTTFYNFTTNLTRPTTKLSIFNNHDEA</sequence>
<keyword evidence="1" id="KW-0862">Zinc</keyword>
<dbReference type="CDD" id="cd00303">
    <property type="entry name" value="retropepsin_like"/>
    <property type="match status" value="1"/>
</dbReference>
<dbReference type="EMBL" id="CAXLJM020000004">
    <property type="protein sequence ID" value="CAL8070323.1"/>
    <property type="molecule type" value="Genomic_DNA"/>
</dbReference>
<dbReference type="Gene3D" id="4.10.60.10">
    <property type="entry name" value="Zinc finger, CCHC-type"/>
    <property type="match status" value="1"/>
</dbReference>
<accession>A0ABP1PNX5</accession>
<evidence type="ECO:0000256" key="1">
    <source>
        <dbReference type="PROSITE-ProRule" id="PRU00047"/>
    </source>
</evidence>
<proteinExistence type="predicted"/>
<keyword evidence="3" id="KW-1133">Transmembrane helix</keyword>